<dbReference type="SMART" id="SM00421">
    <property type="entry name" value="HTH_LUXR"/>
    <property type="match status" value="1"/>
</dbReference>
<proteinExistence type="predicted"/>
<dbReference type="InterPro" id="IPR016032">
    <property type="entry name" value="Sig_transdc_resp-reg_C-effctor"/>
</dbReference>
<evidence type="ECO:0000313" key="5">
    <source>
        <dbReference type="EMBL" id="SEM32611.1"/>
    </source>
</evidence>
<keyword evidence="6" id="KW-1185">Reference proteome</keyword>
<evidence type="ECO:0000256" key="1">
    <source>
        <dbReference type="ARBA" id="ARBA00023015"/>
    </source>
</evidence>
<keyword evidence="3" id="KW-0804">Transcription</keyword>
<gene>
    <name evidence="5" type="ORF">SAMN05443999_12029</name>
</gene>
<dbReference type="Gene3D" id="1.10.10.10">
    <property type="entry name" value="Winged helix-like DNA-binding domain superfamily/Winged helix DNA-binding domain"/>
    <property type="match status" value="1"/>
</dbReference>
<evidence type="ECO:0000259" key="4">
    <source>
        <dbReference type="PROSITE" id="PS50043"/>
    </source>
</evidence>
<dbReference type="InterPro" id="IPR036388">
    <property type="entry name" value="WH-like_DNA-bd_sf"/>
</dbReference>
<evidence type="ECO:0000313" key="6">
    <source>
        <dbReference type="Proteomes" id="UP000199582"/>
    </source>
</evidence>
<name>A0A1H7XFV5_9RHOB</name>
<dbReference type="GO" id="GO:0006355">
    <property type="term" value="P:regulation of DNA-templated transcription"/>
    <property type="evidence" value="ECO:0007669"/>
    <property type="project" value="InterPro"/>
</dbReference>
<dbReference type="Proteomes" id="UP000199582">
    <property type="component" value="Unassembled WGS sequence"/>
</dbReference>
<dbReference type="PROSITE" id="PS00622">
    <property type="entry name" value="HTH_LUXR_1"/>
    <property type="match status" value="1"/>
</dbReference>
<accession>A0A1H7XFV5</accession>
<dbReference type="CDD" id="cd06170">
    <property type="entry name" value="LuxR_C_like"/>
    <property type="match status" value="1"/>
</dbReference>
<evidence type="ECO:0000256" key="2">
    <source>
        <dbReference type="ARBA" id="ARBA00023125"/>
    </source>
</evidence>
<dbReference type="PRINTS" id="PR00038">
    <property type="entry name" value="HTHLUXR"/>
</dbReference>
<dbReference type="InterPro" id="IPR000792">
    <property type="entry name" value="Tscrpt_reg_LuxR_C"/>
</dbReference>
<dbReference type="PANTHER" id="PTHR44688">
    <property type="entry name" value="DNA-BINDING TRANSCRIPTIONAL ACTIVATOR DEVR_DOSR"/>
    <property type="match status" value="1"/>
</dbReference>
<organism evidence="5 6">
    <name type="scientific">Roseovarius azorensis</name>
    <dbReference type="NCBI Taxonomy" id="1287727"/>
    <lineage>
        <taxon>Bacteria</taxon>
        <taxon>Pseudomonadati</taxon>
        <taxon>Pseudomonadota</taxon>
        <taxon>Alphaproteobacteria</taxon>
        <taxon>Rhodobacterales</taxon>
        <taxon>Roseobacteraceae</taxon>
        <taxon>Roseovarius</taxon>
    </lineage>
</organism>
<dbReference type="SUPFAM" id="SSF46894">
    <property type="entry name" value="C-terminal effector domain of the bipartite response regulators"/>
    <property type="match status" value="1"/>
</dbReference>
<evidence type="ECO:0000256" key="3">
    <source>
        <dbReference type="ARBA" id="ARBA00023163"/>
    </source>
</evidence>
<dbReference type="EMBL" id="FOAG01000020">
    <property type="protein sequence ID" value="SEM32611.1"/>
    <property type="molecule type" value="Genomic_DNA"/>
</dbReference>
<dbReference type="GO" id="GO:0003677">
    <property type="term" value="F:DNA binding"/>
    <property type="evidence" value="ECO:0007669"/>
    <property type="project" value="UniProtKB-KW"/>
</dbReference>
<protein>
    <submittedName>
        <fullName evidence="5">Transcriptional regulator, LuxR family</fullName>
    </submittedName>
</protein>
<dbReference type="AlphaFoldDB" id="A0A1H7XFV5"/>
<dbReference type="PROSITE" id="PS50043">
    <property type="entry name" value="HTH_LUXR_2"/>
    <property type="match status" value="1"/>
</dbReference>
<keyword evidence="2" id="KW-0238">DNA-binding</keyword>
<dbReference type="RefSeq" id="WP_175544828.1">
    <property type="nucleotide sequence ID" value="NZ_FOAG01000020.1"/>
</dbReference>
<sequence>MHLADTEITTLASVISSQRTDVFPICLMAFINAIVPVDITLVVGFSAQAEPIELFRDFDAHSEQQYLRLYASGAYLLDPFYKISVDGTPSGLYPLRDVAPDRFFKSEYYFSYYRKLPLMDEICLTHRVSPNWCLTYSMGRTPDSGLFSAREKRRLRDMEPVLRALMLSQWEETLLATERKGRLRDLNEMTARIFNYSKSLTPKGISPREAEIAALILQGHSSPSIAANLRIAIGTVKVLRKRLYSKLNISSQNELYQVFFPSVMGLPDA</sequence>
<reference evidence="5 6" key="1">
    <citation type="submission" date="2016-10" db="EMBL/GenBank/DDBJ databases">
        <authorList>
            <person name="de Groot N.N."/>
        </authorList>
    </citation>
    <scope>NUCLEOTIDE SEQUENCE [LARGE SCALE GENOMIC DNA]</scope>
    <source>
        <strain evidence="5 6">DSM 100674</strain>
    </source>
</reference>
<dbReference type="PANTHER" id="PTHR44688:SF16">
    <property type="entry name" value="DNA-BINDING TRANSCRIPTIONAL ACTIVATOR DEVR_DOSR"/>
    <property type="match status" value="1"/>
</dbReference>
<dbReference type="Pfam" id="PF00196">
    <property type="entry name" value="GerE"/>
    <property type="match status" value="1"/>
</dbReference>
<feature type="domain" description="HTH luxR-type" evidence="4">
    <location>
        <begin position="198"/>
        <end position="263"/>
    </location>
</feature>
<dbReference type="STRING" id="1287727.SAMN05443999_12029"/>
<keyword evidence="1" id="KW-0805">Transcription regulation</keyword>